<reference evidence="3 4" key="1">
    <citation type="submission" date="2020-08" db="EMBL/GenBank/DDBJ databases">
        <title>Sequencing the genomes of 1000 actinobacteria strains.</title>
        <authorList>
            <person name="Klenk H.-P."/>
        </authorList>
    </citation>
    <scope>NUCLEOTIDE SEQUENCE [LARGE SCALE GENOMIC DNA]</scope>
    <source>
        <strain evidence="3 4">DSM 45518</strain>
    </source>
</reference>
<protein>
    <recommendedName>
        <fullName evidence="5">DUF3817 domain-containing protein</fullName>
    </recommendedName>
</protein>
<feature type="region of interest" description="Disordered" evidence="1">
    <location>
        <begin position="83"/>
        <end position="119"/>
    </location>
</feature>
<dbReference type="Proteomes" id="UP000542742">
    <property type="component" value="Unassembled WGS sequence"/>
</dbReference>
<keyword evidence="4" id="KW-1185">Reference proteome</keyword>
<keyword evidence="2" id="KW-0472">Membrane</keyword>
<dbReference type="EMBL" id="JACHMF010000001">
    <property type="protein sequence ID" value="MBB4691211.1"/>
    <property type="molecule type" value="Genomic_DNA"/>
</dbReference>
<evidence type="ECO:0008006" key="5">
    <source>
        <dbReference type="Google" id="ProtNLM"/>
    </source>
</evidence>
<keyword evidence="2" id="KW-0812">Transmembrane</keyword>
<gene>
    <name evidence="3" type="ORF">BKA14_001359</name>
</gene>
<comment type="caution">
    <text evidence="3">The sequence shown here is derived from an EMBL/GenBank/DDBJ whole genome shotgun (WGS) entry which is preliminary data.</text>
</comment>
<name>A0A7W7G219_9ACTN</name>
<feature type="transmembrane region" description="Helical" evidence="2">
    <location>
        <begin position="12"/>
        <end position="30"/>
    </location>
</feature>
<proteinExistence type="predicted"/>
<evidence type="ECO:0000256" key="2">
    <source>
        <dbReference type="SAM" id="Phobius"/>
    </source>
</evidence>
<keyword evidence="2" id="KW-1133">Transmembrane helix</keyword>
<accession>A0A7W7G219</accession>
<evidence type="ECO:0000313" key="4">
    <source>
        <dbReference type="Proteomes" id="UP000542742"/>
    </source>
</evidence>
<organism evidence="3 4">
    <name type="scientific">Paractinoplanes abujensis</name>
    <dbReference type="NCBI Taxonomy" id="882441"/>
    <lineage>
        <taxon>Bacteria</taxon>
        <taxon>Bacillati</taxon>
        <taxon>Actinomycetota</taxon>
        <taxon>Actinomycetes</taxon>
        <taxon>Micromonosporales</taxon>
        <taxon>Micromonosporaceae</taxon>
        <taxon>Paractinoplanes</taxon>
    </lineage>
</organism>
<sequence length="119" mass="11655">MTVLLRTAARVELLSLLVLLANLATVHVAGVATLLGPLHGCAYLVVIGATFAATGRTRPRLLALIPGIGGALAARSAARNTATSAARNGAGNTATSAARNGAGNTATSAARNGAGNTQV</sequence>
<evidence type="ECO:0000313" key="3">
    <source>
        <dbReference type="EMBL" id="MBB4691211.1"/>
    </source>
</evidence>
<evidence type="ECO:0000256" key="1">
    <source>
        <dbReference type="SAM" id="MobiDB-lite"/>
    </source>
</evidence>
<dbReference type="AlphaFoldDB" id="A0A7W7G219"/>